<dbReference type="PANTHER" id="PTHR22683:SF41">
    <property type="entry name" value="DNA TRANSLOCASE FTSK"/>
    <property type="match status" value="1"/>
</dbReference>
<feature type="region of interest" description="Disordered" evidence="14">
    <location>
        <begin position="320"/>
        <end position="346"/>
    </location>
</feature>
<dbReference type="KEGG" id="had:CDV25_09410"/>
<keyword evidence="9 15" id="KW-1133">Transmembrane helix</keyword>
<keyword evidence="11 15" id="KW-0472">Membrane</keyword>
<feature type="transmembrane region" description="Helical" evidence="15">
    <location>
        <begin position="94"/>
        <end position="119"/>
    </location>
</feature>
<dbReference type="InterPro" id="IPR027417">
    <property type="entry name" value="P-loop_NTPase"/>
</dbReference>
<dbReference type="InterPro" id="IPR041027">
    <property type="entry name" value="FtsK_alpha"/>
</dbReference>
<evidence type="ECO:0000256" key="13">
    <source>
        <dbReference type="PROSITE-ProRule" id="PRU00289"/>
    </source>
</evidence>
<evidence type="ECO:0000256" key="9">
    <source>
        <dbReference type="ARBA" id="ARBA00022989"/>
    </source>
</evidence>
<evidence type="ECO:0000256" key="10">
    <source>
        <dbReference type="ARBA" id="ARBA00023125"/>
    </source>
</evidence>
<feature type="compositionally biased region" description="Basic and acidic residues" evidence="14">
    <location>
        <begin position="401"/>
        <end position="411"/>
    </location>
</feature>
<evidence type="ECO:0000256" key="11">
    <source>
        <dbReference type="ARBA" id="ARBA00023136"/>
    </source>
</evidence>
<proteinExistence type="inferred from homology"/>
<keyword evidence="5 15" id="KW-0812">Transmembrane</keyword>
<accession>A0A2U8FF84</accession>
<dbReference type="InterPro" id="IPR018541">
    <property type="entry name" value="Ftsk_gamma"/>
</dbReference>
<dbReference type="Proteomes" id="UP000244890">
    <property type="component" value="Chromosome"/>
</dbReference>
<dbReference type="SUPFAM" id="SSF46785">
    <property type="entry name" value="Winged helix' DNA-binding domain"/>
    <property type="match status" value="1"/>
</dbReference>
<keyword evidence="7" id="KW-0159">Chromosome partition</keyword>
<evidence type="ECO:0000256" key="7">
    <source>
        <dbReference type="ARBA" id="ARBA00022829"/>
    </source>
</evidence>
<evidence type="ECO:0000256" key="2">
    <source>
        <dbReference type="ARBA" id="ARBA00006474"/>
    </source>
</evidence>
<keyword evidence="4" id="KW-0132">Cell division</keyword>
<keyword evidence="12" id="KW-0131">Cell cycle</keyword>
<dbReference type="OrthoDB" id="9807790at2"/>
<dbReference type="AlphaFoldDB" id="A0A2U8FF84"/>
<comment type="similarity">
    <text evidence="2">Belongs to the FtsK/SpoIIIE/SftA family.</text>
</comment>
<dbReference type="Pfam" id="PF09397">
    <property type="entry name" value="FtsK_gamma"/>
    <property type="match status" value="1"/>
</dbReference>
<feature type="region of interest" description="Disordered" evidence="14">
    <location>
        <begin position="220"/>
        <end position="240"/>
    </location>
</feature>
<evidence type="ECO:0000256" key="6">
    <source>
        <dbReference type="ARBA" id="ARBA00022741"/>
    </source>
</evidence>
<reference evidence="17 18" key="1">
    <citation type="submission" date="2017-06" db="EMBL/GenBank/DDBJ databases">
        <title>Complete genome of Helicobacter apodemus.</title>
        <authorList>
            <person name="Cho S."/>
        </authorList>
    </citation>
    <scope>NUCLEOTIDE SEQUENCE [LARGE SCALE GENOMIC DNA]</scope>
    <source>
        <strain evidence="18">SNUVETPUB-15-01</strain>
    </source>
</reference>
<dbReference type="SMART" id="SM00843">
    <property type="entry name" value="Ftsk_gamma"/>
    <property type="match status" value="1"/>
</dbReference>
<keyword evidence="3" id="KW-1003">Cell membrane</keyword>
<feature type="domain" description="FtsK" evidence="16">
    <location>
        <begin position="711"/>
        <end position="901"/>
    </location>
</feature>
<evidence type="ECO:0000256" key="8">
    <source>
        <dbReference type="ARBA" id="ARBA00022840"/>
    </source>
</evidence>
<dbReference type="SUPFAM" id="SSF52540">
    <property type="entry name" value="P-loop containing nucleoside triphosphate hydrolases"/>
    <property type="match status" value="1"/>
</dbReference>
<dbReference type="GO" id="GO:0005524">
    <property type="term" value="F:ATP binding"/>
    <property type="evidence" value="ECO:0007669"/>
    <property type="project" value="UniProtKB-UniRule"/>
</dbReference>
<dbReference type="EMBL" id="CP021886">
    <property type="protein sequence ID" value="AWI34951.1"/>
    <property type="molecule type" value="Genomic_DNA"/>
</dbReference>
<gene>
    <name evidence="17" type="ORF">CDV25_09410</name>
</gene>
<evidence type="ECO:0000256" key="12">
    <source>
        <dbReference type="ARBA" id="ARBA00023306"/>
    </source>
</evidence>
<dbReference type="RefSeq" id="WP_108911711.1">
    <property type="nucleotide sequence ID" value="NZ_CP021886.1"/>
</dbReference>
<feature type="transmembrane region" description="Helical" evidence="15">
    <location>
        <begin position="63"/>
        <end position="82"/>
    </location>
</feature>
<dbReference type="Pfam" id="PF17854">
    <property type="entry name" value="FtsK_alpha"/>
    <property type="match status" value="1"/>
</dbReference>
<feature type="compositionally biased region" description="Polar residues" evidence="14">
    <location>
        <begin position="439"/>
        <end position="468"/>
    </location>
</feature>
<evidence type="ECO:0000256" key="14">
    <source>
        <dbReference type="SAM" id="MobiDB-lite"/>
    </source>
</evidence>
<organism evidence="17 18">
    <name type="scientific">Helicobacter apodemus</name>
    <dbReference type="NCBI Taxonomy" id="135569"/>
    <lineage>
        <taxon>Bacteria</taxon>
        <taxon>Pseudomonadati</taxon>
        <taxon>Campylobacterota</taxon>
        <taxon>Epsilonproteobacteria</taxon>
        <taxon>Campylobacterales</taxon>
        <taxon>Helicobacteraceae</taxon>
        <taxon>Helicobacter</taxon>
    </lineage>
</organism>
<dbReference type="InterPro" id="IPR036390">
    <property type="entry name" value="WH_DNA-bd_sf"/>
</dbReference>
<dbReference type="InterPro" id="IPR050206">
    <property type="entry name" value="FtsK/SpoIIIE/SftA"/>
</dbReference>
<feature type="transmembrane region" description="Helical" evidence="15">
    <location>
        <begin position="30"/>
        <end position="51"/>
    </location>
</feature>
<evidence type="ECO:0000256" key="4">
    <source>
        <dbReference type="ARBA" id="ARBA00022618"/>
    </source>
</evidence>
<evidence type="ECO:0000313" key="18">
    <source>
        <dbReference type="Proteomes" id="UP000244890"/>
    </source>
</evidence>
<keyword evidence="10" id="KW-0238">DNA-binding</keyword>
<protein>
    <submittedName>
        <fullName evidence="17">DNA translocase FtsK</fullName>
    </submittedName>
</protein>
<feature type="compositionally biased region" description="Basic and acidic residues" evidence="14">
    <location>
        <begin position="335"/>
        <end position="345"/>
    </location>
</feature>
<dbReference type="GO" id="GO:0007059">
    <property type="term" value="P:chromosome segregation"/>
    <property type="evidence" value="ECO:0007669"/>
    <property type="project" value="UniProtKB-KW"/>
</dbReference>
<keyword evidence="6 13" id="KW-0547">Nucleotide-binding</keyword>
<dbReference type="GO" id="GO:0051301">
    <property type="term" value="P:cell division"/>
    <property type="evidence" value="ECO:0007669"/>
    <property type="project" value="UniProtKB-KW"/>
</dbReference>
<evidence type="ECO:0000259" key="16">
    <source>
        <dbReference type="PROSITE" id="PS50901"/>
    </source>
</evidence>
<name>A0A2U8FF84_9HELI</name>
<keyword evidence="8 13" id="KW-0067">ATP-binding</keyword>
<feature type="compositionally biased region" description="Polar residues" evidence="14">
    <location>
        <begin position="412"/>
        <end position="428"/>
    </location>
</feature>
<dbReference type="GO" id="GO:0003677">
    <property type="term" value="F:DNA binding"/>
    <property type="evidence" value="ECO:0007669"/>
    <property type="project" value="UniProtKB-KW"/>
</dbReference>
<evidence type="ECO:0000313" key="17">
    <source>
        <dbReference type="EMBL" id="AWI34951.1"/>
    </source>
</evidence>
<dbReference type="InterPro" id="IPR036388">
    <property type="entry name" value="WH-like_DNA-bd_sf"/>
</dbReference>
<dbReference type="Gene3D" id="3.40.50.300">
    <property type="entry name" value="P-loop containing nucleotide triphosphate hydrolases"/>
    <property type="match status" value="1"/>
</dbReference>
<dbReference type="CDD" id="cd01127">
    <property type="entry name" value="TrwB_TraG_TraD_VirD4"/>
    <property type="match status" value="1"/>
</dbReference>
<feature type="region of interest" description="Disordered" evidence="14">
    <location>
        <begin position="401"/>
        <end position="468"/>
    </location>
</feature>
<comment type="subcellular location">
    <subcellularLocation>
        <location evidence="1">Cell membrane</location>
        <topology evidence="1">Multi-pass membrane protein</topology>
    </subcellularLocation>
</comment>
<dbReference type="PROSITE" id="PS50901">
    <property type="entry name" value="FTSK"/>
    <property type="match status" value="1"/>
</dbReference>
<dbReference type="PANTHER" id="PTHR22683">
    <property type="entry name" value="SPORULATION PROTEIN RELATED"/>
    <property type="match status" value="1"/>
</dbReference>
<evidence type="ECO:0000256" key="15">
    <source>
        <dbReference type="SAM" id="Phobius"/>
    </source>
</evidence>
<dbReference type="Gene3D" id="1.10.10.10">
    <property type="entry name" value="Winged helix-like DNA-binding domain superfamily/Winged helix DNA-binding domain"/>
    <property type="match status" value="1"/>
</dbReference>
<evidence type="ECO:0000256" key="5">
    <source>
        <dbReference type="ARBA" id="ARBA00022692"/>
    </source>
</evidence>
<dbReference type="Gene3D" id="3.30.980.40">
    <property type="match status" value="1"/>
</dbReference>
<dbReference type="Pfam" id="PF01580">
    <property type="entry name" value="FtsK_SpoIIIE"/>
    <property type="match status" value="1"/>
</dbReference>
<feature type="binding site" evidence="13">
    <location>
        <begin position="728"/>
        <end position="735"/>
    </location>
    <ligand>
        <name>ATP</name>
        <dbReference type="ChEBI" id="CHEBI:30616"/>
    </ligand>
</feature>
<evidence type="ECO:0000256" key="1">
    <source>
        <dbReference type="ARBA" id="ARBA00004651"/>
    </source>
</evidence>
<dbReference type="InterPro" id="IPR002543">
    <property type="entry name" value="FtsK_dom"/>
</dbReference>
<evidence type="ECO:0000256" key="3">
    <source>
        <dbReference type="ARBA" id="ARBA00022475"/>
    </source>
</evidence>
<dbReference type="Pfam" id="PF13491">
    <property type="entry name" value="FtsK_4TM"/>
    <property type="match status" value="1"/>
</dbReference>
<sequence length="1035" mass="118090">MIIAGIFSILGSFGWLGNFGYSYANLHFRLFGYLGYIWLFSLAYLCSKINYPLKLDEQFLEKSLGIILIIIALLTLQSLFLADSGMFGIALNSILQPLIKATGVFLLSCIILFFGILLFTQKSLQEFYAFFIKDIKKDWHALSKNLHFKNFNFYKKYQNLFSFLKKSFNKAQSSSPSPRPLTLEELMSRSSQNQENLKEKEDKTQNTLYDLQIAQDIQENIEEDSLPPLNTTESIDENREGSELLIYEKDEQNPKDLSLQEEKDIASKIKLIPIKDIQQKNLQNFVHIDPKEAMEKLKKIEKTLYKEPQSQENTLKLIPKSEIQAPQTLEQPPEIPKETPKEPKKIKPIKTYPKDLYAPKPFSAYLENNDTPTKEIIPAINEESTLPNTIFYYRKKDNQTLKETPQKEHLQTTENPQNLTLNSPISQTEESKENRTKNHLSTTNQIETKSKTLQPIPQNQTYENPKDYSTNFFSNNEIPLYGFTNIPSPPPSYQNSTTQDSLSYSINTQLQPKQDKVQPTPTIQKSKNITQETPKEALRETLPLKAPQVKTLKENEALLHQMDYNTSQEIKEQDFILPKLEFLQRPQEERIEIDESEIDRKINDLLSKLRMFKIEGDIVCTYSGPIVTTFEFRPSPNVKVSRILTLQDDLAMALRAKTIRIQAPVPGKDVVGIEIPNNQIQTIYLREILENDLFQNSTSPLTLALGKDIVGNPFITDLKKLPHLLIAGTTGSGKSVGINAMILSLLYKNTPDELKLIMIDPKMLEFSIYNDIPHLLTPVITQPKKAIIALDNTVKEMERRYSLMSEVRTKNIEGYNQKAHIEGFEPFPYIVVIIDELADLMMSGGKEAEISISRLAQMARASGIHLIVATQRPSVDVVTGIIKANLPSRISYKVGQKIDSKVILDTFGAESLLGRGDMLFTPPSGGIVRLHAPWSTEYEIEEIVNFIKSQRAAKYDENFMPSEDESLGLRYEGETDELYEEAKRIILNDKKTSISYIQRRLGIGYNKAANIIEQMQTRGFLSEPNAKGVREILEE</sequence>
<dbReference type="InterPro" id="IPR025199">
    <property type="entry name" value="FtsK_4TM"/>
</dbReference>
<dbReference type="GO" id="GO:0005886">
    <property type="term" value="C:plasma membrane"/>
    <property type="evidence" value="ECO:0007669"/>
    <property type="project" value="UniProtKB-SubCell"/>
</dbReference>